<comment type="caution">
    <text evidence="2">The sequence shown here is derived from an EMBL/GenBank/DDBJ whole genome shotgun (WGS) entry which is preliminary data.</text>
</comment>
<dbReference type="InterPro" id="IPR036526">
    <property type="entry name" value="C-N_Hydrolase_sf"/>
</dbReference>
<sequence>MKETLRITLVQTDLHWMSPEANRHHIEELLWDAMPETDLVLLPETFTTGFHPDASTLAEPMRLTTFKWMQQMAQQLQASVAGSYPIKENGKIHNRLLWMNPDGSFDYYDKRHLFSMGAEGNTFTAGNERLIVDFHGWKLCPMICYDLRFPVWSRNQGLAYDALIYVANWPNPRITIWDTLLQARAIENSCYTVGLNRCGSDPHLSYDGHSAVYGPKGDTLLKMDDQVALTTATLSKKDLLDYREAFPVHLDADDFNAQVS</sequence>
<dbReference type="CDD" id="cd07575">
    <property type="entry name" value="Xc-1258_like"/>
    <property type="match status" value="1"/>
</dbReference>
<gene>
    <name evidence="2" type="ORF">GCM10023331_22090</name>
</gene>
<dbReference type="PROSITE" id="PS50263">
    <property type="entry name" value="CN_HYDROLASE"/>
    <property type="match status" value="1"/>
</dbReference>
<feature type="domain" description="CN hydrolase" evidence="1">
    <location>
        <begin position="5"/>
        <end position="236"/>
    </location>
</feature>
<accession>A0ABP9DE47</accession>
<dbReference type="InterPro" id="IPR003010">
    <property type="entry name" value="C-N_Hydrolase"/>
</dbReference>
<evidence type="ECO:0000259" key="1">
    <source>
        <dbReference type="PROSITE" id="PS50263"/>
    </source>
</evidence>
<organism evidence="2 3">
    <name type="scientific">Algivirga pacifica</name>
    <dbReference type="NCBI Taxonomy" id="1162670"/>
    <lineage>
        <taxon>Bacteria</taxon>
        <taxon>Pseudomonadati</taxon>
        <taxon>Bacteroidota</taxon>
        <taxon>Cytophagia</taxon>
        <taxon>Cytophagales</taxon>
        <taxon>Flammeovirgaceae</taxon>
        <taxon>Algivirga</taxon>
    </lineage>
</organism>
<evidence type="ECO:0000313" key="3">
    <source>
        <dbReference type="Proteomes" id="UP001500298"/>
    </source>
</evidence>
<dbReference type="PANTHER" id="PTHR47799">
    <property type="entry name" value="OMEGA-AMIDASE YAFV"/>
    <property type="match status" value="1"/>
</dbReference>
<dbReference type="SUPFAM" id="SSF56317">
    <property type="entry name" value="Carbon-nitrogen hydrolase"/>
    <property type="match status" value="1"/>
</dbReference>
<keyword evidence="3" id="KW-1185">Reference proteome</keyword>
<reference evidence="3" key="1">
    <citation type="journal article" date="2019" name="Int. J. Syst. Evol. Microbiol.">
        <title>The Global Catalogue of Microorganisms (GCM) 10K type strain sequencing project: providing services to taxonomists for standard genome sequencing and annotation.</title>
        <authorList>
            <consortium name="The Broad Institute Genomics Platform"/>
            <consortium name="The Broad Institute Genome Sequencing Center for Infectious Disease"/>
            <person name="Wu L."/>
            <person name="Ma J."/>
        </authorList>
    </citation>
    <scope>NUCLEOTIDE SEQUENCE [LARGE SCALE GENOMIC DNA]</scope>
    <source>
        <strain evidence="3">JCM 18326</strain>
    </source>
</reference>
<dbReference type="NCBIfam" id="NF007757">
    <property type="entry name" value="PRK10438.1"/>
    <property type="match status" value="1"/>
</dbReference>
<dbReference type="Gene3D" id="3.60.110.10">
    <property type="entry name" value="Carbon-nitrogen hydrolase"/>
    <property type="match status" value="1"/>
</dbReference>
<name>A0ABP9DE47_9BACT</name>
<dbReference type="Proteomes" id="UP001500298">
    <property type="component" value="Unassembled WGS sequence"/>
</dbReference>
<dbReference type="RefSeq" id="WP_345371759.1">
    <property type="nucleotide sequence ID" value="NZ_BAABJX010000033.1"/>
</dbReference>
<dbReference type="EMBL" id="BAABJX010000033">
    <property type="protein sequence ID" value="GAA4836486.1"/>
    <property type="molecule type" value="Genomic_DNA"/>
</dbReference>
<dbReference type="Pfam" id="PF00795">
    <property type="entry name" value="CN_hydrolase"/>
    <property type="match status" value="1"/>
</dbReference>
<protein>
    <submittedName>
        <fullName evidence="2">Amidohydrolase</fullName>
    </submittedName>
</protein>
<evidence type="ECO:0000313" key="2">
    <source>
        <dbReference type="EMBL" id="GAA4836486.1"/>
    </source>
</evidence>
<dbReference type="PANTHER" id="PTHR47799:SF1">
    <property type="entry name" value="OMEGA-AMIDASE YAFV"/>
    <property type="match status" value="1"/>
</dbReference>
<proteinExistence type="predicted"/>
<dbReference type="InterPro" id="IPR052737">
    <property type="entry name" value="Omega-amidase_YafV"/>
</dbReference>